<feature type="region of interest" description="Disordered" evidence="1">
    <location>
        <begin position="413"/>
        <end position="453"/>
    </location>
</feature>
<feature type="region of interest" description="Disordered" evidence="1">
    <location>
        <begin position="227"/>
        <end position="267"/>
    </location>
</feature>
<dbReference type="WBParaSite" id="Pan_g8826.t1">
    <property type="protein sequence ID" value="Pan_g8826.t1"/>
    <property type="gene ID" value="Pan_g8826"/>
</dbReference>
<dbReference type="Proteomes" id="UP000492821">
    <property type="component" value="Unassembled WGS sequence"/>
</dbReference>
<proteinExistence type="predicted"/>
<keyword evidence="2" id="KW-1185">Reference proteome</keyword>
<protein>
    <submittedName>
        <fullName evidence="3">RUN domain-containing protein</fullName>
    </submittedName>
</protein>
<feature type="compositionally biased region" description="Basic and acidic residues" evidence="1">
    <location>
        <begin position="429"/>
        <end position="442"/>
    </location>
</feature>
<reference evidence="2" key="1">
    <citation type="journal article" date="2013" name="Genetics">
        <title>The draft genome and transcriptome of Panagrellus redivivus are shaped by the harsh demands of a free-living lifestyle.</title>
        <authorList>
            <person name="Srinivasan J."/>
            <person name="Dillman A.R."/>
            <person name="Macchietto M.G."/>
            <person name="Heikkinen L."/>
            <person name="Lakso M."/>
            <person name="Fracchia K.M."/>
            <person name="Antoshechkin I."/>
            <person name="Mortazavi A."/>
            <person name="Wong G."/>
            <person name="Sternberg P.W."/>
        </authorList>
    </citation>
    <scope>NUCLEOTIDE SEQUENCE [LARGE SCALE GENOMIC DNA]</scope>
    <source>
        <strain evidence="2">MT8872</strain>
    </source>
</reference>
<evidence type="ECO:0000313" key="3">
    <source>
        <dbReference type="WBParaSite" id="Pan_g8826.t1"/>
    </source>
</evidence>
<evidence type="ECO:0000313" key="2">
    <source>
        <dbReference type="Proteomes" id="UP000492821"/>
    </source>
</evidence>
<sequence length="453" mass="49588">MESEDPDHVLMNVLRRKGRDRILCAIKSIGTPQYGTLQLFKLLEGYRQMFGILLDDFELYRWFGLKEIADVVDLVLADIVAFQCPVKRDVSMLIVITNVNSLTPPRPEQLSLNLNRGQLHLPISKAAAPGLQQNPYRRYLDASKPPSLKQYNSSESRSSRQVPQFIKKDFAQKKNATTPTLFTGVKMGNRFTTRLGPQQPNPPPTQNSEAVDATIKAMSTSLSALALVPDPPVPAKNEPTSKPEPLQRTTDTSTKPLAELKPLSSTMSSARAEAVVVQIASRQNQELNSITVTDPTVIRIRSRSPAKTSIVSEEVVPFPKKKTAYTGSAHIGDKGYTDNSSSASSTLPSVPTPSAQAAHKELSLSALSLSTHNTLDGSSARTSPLFELDPVALSTPKPIQVISPRVLNKPNKRLALTLGPAPDPPTAFKNDRFRELSKRQSVDEDVYTTSDSD</sequence>
<feature type="region of interest" description="Disordered" evidence="1">
    <location>
        <begin position="191"/>
        <end position="210"/>
    </location>
</feature>
<feature type="compositionally biased region" description="Polar residues" evidence="1">
    <location>
        <begin position="149"/>
        <end position="162"/>
    </location>
</feature>
<name>A0A7E4WA93_PANRE</name>
<accession>A0A7E4WA93</accession>
<feature type="compositionally biased region" description="Low complexity" evidence="1">
    <location>
        <begin position="340"/>
        <end position="355"/>
    </location>
</feature>
<feature type="region of interest" description="Disordered" evidence="1">
    <location>
        <begin position="138"/>
        <end position="164"/>
    </location>
</feature>
<reference evidence="3" key="2">
    <citation type="submission" date="2020-10" db="UniProtKB">
        <authorList>
            <consortium name="WormBaseParasite"/>
        </authorList>
    </citation>
    <scope>IDENTIFICATION</scope>
</reference>
<feature type="region of interest" description="Disordered" evidence="1">
    <location>
        <begin position="326"/>
        <end position="358"/>
    </location>
</feature>
<organism evidence="2 3">
    <name type="scientific">Panagrellus redivivus</name>
    <name type="common">Microworm</name>
    <dbReference type="NCBI Taxonomy" id="6233"/>
    <lineage>
        <taxon>Eukaryota</taxon>
        <taxon>Metazoa</taxon>
        <taxon>Ecdysozoa</taxon>
        <taxon>Nematoda</taxon>
        <taxon>Chromadorea</taxon>
        <taxon>Rhabditida</taxon>
        <taxon>Tylenchina</taxon>
        <taxon>Panagrolaimomorpha</taxon>
        <taxon>Panagrolaimoidea</taxon>
        <taxon>Panagrolaimidae</taxon>
        <taxon>Panagrellus</taxon>
    </lineage>
</organism>
<evidence type="ECO:0000256" key="1">
    <source>
        <dbReference type="SAM" id="MobiDB-lite"/>
    </source>
</evidence>
<dbReference type="AlphaFoldDB" id="A0A7E4WA93"/>